<dbReference type="STRING" id="48699.ENSPLAP00000018966"/>
<evidence type="ECO:0000313" key="3">
    <source>
        <dbReference type="Proteomes" id="UP000261500"/>
    </source>
</evidence>
<dbReference type="Ensembl" id="ENSPLAT00000028700.1">
    <property type="protein sequence ID" value="ENSPLAP00000018966.1"/>
    <property type="gene ID" value="ENSPLAG00000023912.1"/>
</dbReference>
<evidence type="ECO:0000313" key="2">
    <source>
        <dbReference type="Ensembl" id="ENSPLAP00000018966.1"/>
    </source>
</evidence>
<feature type="transmembrane region" description="Helical" evidence="1">
    <location>
        <begin position="68"/>
        <end position="89"/>
    </location>
</feature>
<keyword evidence="1" id="KW-1133">Transmembrane helix</keyword>
<reference evidence="2" key="1">
    <citation type="submission" date="2025-08" db="UniProtKB">
        <authorList>
            <consortium name="Ensembl"/>
        </authorList>
    </citation>
    <scope>IDENTIFICATION</scope>
</reference>
<keyword evidence="1" id="KW-0472">Membrane</keyword>
<reference evidence="2" key="2">
    <citation type="submission" date="2025-09" db="UniProtKB">
        <authorList>
            <consortium name="Ensembl"/>
        </authorList>
    </citation>
    <scope>IDENTIFICATION</scope>
</reference>
<keyword evidence="1" id="KW-0812">Transmembrane</keyword>
<proteinExistence type="predicted"/>
<sequence length="133" mass="14510">MTLTTESGHQNLTTVIRDEGRDLLAVLDELDSHTLPDGRVGLLGLDTDDALGVRGSSEGVGLQGRPQVSLLVLFVMPFLLTPNIMTLIYDGHFTNMAIWPLIFLPPLHCSHISLEVIFNPQVATITLVTDYDG</sequence>
<accession>A0A3B3V240</accession>
<dbReference type="AlphaFoldDB" id="A0A3B3V240"/>
<name>A0A3B3V240_9TELE</name>
<dbReference type="Proteomes" id="UP000261500">
    <property type="component" value="Unplaced"/>
</dbReference>
<protein>
    <submittedName>
        <fullName evidence="2">Uncharacterized protein</fullName>
    </submittedName>
</protein>
<keyword evidence="3" id="KW-1185">Reference proteome</keyword>
<organism evidence="2 3">
    <name type="scientific">Poecilia latipinna</name>
    <name type="common">sailfin molly</name>
    <dbReference type="NCBI Taxonomy" id="48699"/>
    <lineage>
        <taxon>Eukaryota</taxon>
        <taxon>Metazoa</taxon>
        <taxon>Chordata</taxon>
        <taxon>Craniata</taxon>
        <taxon>Vertebrata</taxon>
        <taxon>Euteleostomi</taxon>
        <taxon>Actinopterygii</taxon>
        <taxon>Neopterygii</taxon>
        <taxon>Teleostei</taxon>
        <taxon>Neoteleostei</taxon>
        <taxon>Acanthomorphata</taxon>
        <taxon>Ovalentaria</taxon>
        <taxon>Atherinomorphae</taxon>
        <taxon>Cyprinodontiformes</taxon>
        <taxon>Poeciliidae</taxon>
        <taxon>Poeciliinae</taxon>
        <taxon>Poecilia</taxon>
    </lineage>
</organism>
<dbReference type="GeneTree" id="ENSGT00940000174941"/>
<evidence type="ECO:0000256" key="1">
    <source>
        <dbReference type="SAM" id="Phobius"/>
    </source>
</evidence>